<dbReference type="InterPro" id="IPR023772">
    <property type="entry name" value="DNA-bd_HTH_TetR-type_CS"/>
</dbReference>
<dbReference type="PANTHER" id="PTHR30055">
    <property type="entry name" value="HTH-TYPE TRANSCRIPTIONAL REGULATOR RUTR"/>
    <property type="match status" value="1"/>
</dbReference>
<reference evidence="6 7" key="1">
    <citation type="journal article" date="2019" name="Int. J. Syst. Evol. Microbiol.">
        <title>The Global Catalogue of Microorganisms (GCM) 10K type strain sequencing project: providing services to taxonomists for standard genome sequencing and annotation.</title>
        <authorList>
            <consortium name="The Broad Institute Genomics Platform"/>
            <consortium name="The Broad Institute Genome Sequencing Center for Infectious Disease"/>
            <person name="Wu L."/>
            <person name="Ma J."/>
        </authorList>
    </citation>
    <scope>NUCLEOTIDE SEQUENCE [LARGE SCALE GENOMIC DNA]</scope>
    <source>
        <strain evidence="6 7">JCM 9383</strain>
    </source>
</reference>
<dbReference type="Pfam" id="PF00440">
    <property type="entry name" value="TetR_N"/>
    <property type="match status" value="1"/>
</dbReference>
<gene>
    <name evidence="6" type="ORF">GCM10010470_37880</name>
</gene>
<dbReference type="PRINTS" id="PR00455">
    <property type="entry name" value="HTHTETR"/>
</dbReference>
<dbReference type="Pfam" id="PF21351">
    <property type="entry name" value="TetR_C_41"/>
    <property type="match status" value="1"/>
</dbReference>
<keyword evidence="2 4" id="KW-0238">DNA-binding</keyword>
<keyword evidence="1" id="KW-0805">Transcription regulation</keyword>
<sequence>MEYSESTRQALVDSAVELFTERGYGGTSLDEIARSARVTKGALYHHFGGKQAVFEAAFDQVQADIVGRIAAVIAEPSDPWTMMRAGLNAFLEVCLEPTYQRIVVREGAAVMGWEVWRDREERTTFGVLRTVVGQLIAEGEIEPLPLDSLSRVIFGGMSAGATAIAASSDPRRTSAEVGRCMERLLEGLRVS</sequence>
<evidence type="ECO:0000313" key="7">
    <source>
        <dbReference type="Proteomes" id="UP001500979"/>
    </source>
</evidence>
<dbReference type="SUPFAM" id="SSF46689">
    <property type="entry name" value="Homeodomain-like"/>
    <property type="match status" value="1"/>
</dbReference>
<dbReference type="InterPro" id="IPR009057">
    <property type="entry name" value="Homeodomain-like_sf"/>
</dbReference>
<proteinExistence type="predicted"/>
<feature type="domain" description="HTH tetR-type" evidence="5">
    <location>
        <begin position="5"/>
        <end position="65"/>
    </location>
</feature>
<evidence type="ECO:0000256" key="2">
    <source>
        <dbReference type="ARBA" id="ARBA00023125"/>
    </source>
</evidence>
<keyword evidence="3" id="KW-0804">Transcription</keyword>
<accession>A0ABN3VF85</accession>
<dbReference type="EMBL" id="BAAAUX010000016">
    <property type="protein sequence ID" value="GAA2799203.1"/>
    <property type="molecule type" value="Genomic_DNA"/>
</dbReference>
<organism evidence="6 7">
    <name type="scientific">Saccharopolyspora taberi</name>
    <dbReference type="NCBI Taxonomy" id="60895"/>
    <lineage>
        <taxon>Bacteria</taxon>
        <taxon>Bacillati</taxon>
        <taxon>Actinomycetota</taxon>
        <taxon>Actinomycetes</taxon>
        <taxon>Pseudonocardiales</taxon>
        <taxon>Pseudonocardiaceae</taxon>
        <taxon>Saccharopolyspora</taxon>
    </lineage>
</organism>
<dbReference type="PANTHER" id="PTHR30055:SF234">
    <property type="entry name" value="HTH-TYPE TRANSCRIPTIONAL REGULATOR BETI"/>
    <property type="match status" value="1"/>
</dbReference>
<dbReference type="Proteomes" id="UP001500979">
    <property type="component" value="Unassembled WGS sequence"/>
</dbReference>
<evidence type="ECO:0000259" key="5">
    <source>
        <dbReference type="PROSITE" id="PS50977"/>
    </source>
</evidence>
<feature type="DNA-binding region" description="H-T-H motif" evidence="4">
    <location>
        <begin position="28"/>
        <end position="47"/>
    </location>
</feature>
<evidence type="ECO:0000256" key="3">
    <source>
        <dbReference type="ARBA" id="ARBA00023163"/>
    </source>
</evidence>
<dbReference type="Gene3D" id="1.10.357.10">
    <property type="entry name" value="Tetracycline Repressor, domain 2"/>
    <property type="match status" value="1"/>
</dbReference>
<dbReference type="PROSITE" id="PS01081">
    <property type="entry name" value="HTH_TETR_1"/>
    <property type="match status" value="1"/>
</dbReference>
<dbReference type="InterPro" id="IPR050109">
    <property type="entry name" value="HTH-type_TetR-like_transc_reg"/>
</dbReference>
<dbReference type="PROSITE" id="PS50977">
    <property type="entry name" value="HTH_TETR_2"/>
    <property type="match status" value="1"/>
</dbReference>
<keyword evidence="7" id="KW-1185">Reference proteome</keyword>
<name>A0ABN3VF85_9PSEU</name>
<dbReference type="InterPro" id="IPR001647">
    <property type="entry name" value="HTH_TetR"/>
</dbReference>
<protein>
    <submittedName>
        <fullName evidence="6">TetR/AcrR family transcriptional regulator</fullName>
    </submittedName>
</protein>
<comment type="caution">
    <text evidence="6">The sequence shown here is derived from an EMBL/GenBank/DDBJ whole genome shotgun (WGS) entry which is preliminary data.</text>
</comment>
<evidence type="ECO:0000256" key="4">
    <source>
        <dbReference type="PROSITE-ProRule" id="PRU00335"/>
    </source>
</evidence>
<dbReference type="InterPro" id="IPR049484">
    <property type="entry name" value="Rv0078-like_C"/>
</dbReference>
<evidence type="ECO:0000313" key="6">
    <source>
        <dbReference type="EMBL" id="GAA2799203.1"/>
    </source>
</evidence>
<evidence type="ECO:0000256" key="1">
    <source>
        <dbReference type="ARBA" id="ARBA00023015"/>
    </source>
</evidence>